<dbReference type="EMBL" id="JAGKQM010000013">
    <property type="protein sequence ID" value="KAH0890234.1"/>
    <property type="molecule type" value="Genomic_DNA"/>
</dbReference>
<keyword evidence="2" id="KW-0460">Magnesium</keyword>
<keyword evidence="7" id="KW-1185">Reference proteome</keyword>
<dbReference type="PANTHER" id="PTHR31225">
    <property type="entry name" value="OS04G0344100 PROTEIN-RELATED"/>
    <property type="match status" value="1"/>
</dbReference>
<reference evidence="6 7" key="1">
    <citation type="submission" date="2021-05" db="EMBL/GenBank/DDBJ databases">
        <title>Genome Assembly of Synthetic Allotetraploid Brassica napus Reveals Homoeologous Exchanges between Subgenomes.</title>
        <authorList>
            <person name="Davis J.T."/>
        </authorList>
    </citation>
    <scope>NUCLEOTIDE SEQUENCE [LARGE SCALE GENOMIC DNA]</scope>
    <source>
        <strain evidence="7">cv. Da-Ae</strain>
        <tissue evidence="6">Seedling</tissue>
    </source>
</reference>
<dbReference type="Gene3D" id="1.50.10.130">
    <property type="entry name" value="Terpene synthase, N-terminal domain"/>
    <property type="match status" value="1"/>
</dbReference>
<dbReference type="PANTHER" id="PTHR31225:SF164">
    <property type="entry name" value="TRICYCLENE SYNTHASE, CHLOROPLASTIC"/>
    <property type="match status" value="1"/>
</dbReference>
<sequence>MAMQMGSPLIYSKALAKTTQRPQPFTCTIVAKTTPGSESPSDPRRSANYRPSLWDHHHLLSVKNKYTVQFAMFNMSNMFISMFIYSLHSFQNIKSVRERDLLKETVRKMLDHERSTHVDQLELIDDLQKLGVSYHFEQEIDNMLTFTYHKLDKSNFMEYDMEYDLHANALKFRLLRQHGFNVSEDVFDVFHENCGKFESGEINGFISLYEASYLSTKSDTKLQNYIRFFATQQLRDFVDTHSNKNCASFGVGEMVAQALDMPYHWRMRRLATRSYINLYGMKPNKNPVLVELAKLDFNIVQAVYQEELKYVSRIVENYFWTIGQIQEPQFGYVRRIMAKLYTLLTTIDDIYDIYGTLEELQLLTAAFASWDVNRLDELPEYMRLCFLVVYNEVNSIGCDILRNKNINVIPFLRKSWADVSNAFLIEAIWYKRGHKPNTEEYMQNAWKSIGVPTICVHFYCVFSDQLSVQVLETLSEHLQDVVRCSAFVVRLANDLVTSQEELERGDVLKSIQCYMNETGASQEKACVHVQQIINDMWDEMNYEKTKCRSLLIPQDFVESVMNLARMSQCMYQYGDGHGSPEKAKIVDSVMSLLFNPIILD</sequence>
<dbReference type="InterPro" id="IPR044814">
    <property type="entry name" value="Terpene_cyclase_plant_C1"/>
</dbReference>
<comment type="caution">
    <text evidence="6">The sequence shown here is derived from an EMBL/GenBank/DDBJ whole genome shotgun (WGS) entry which is preliminary data.</text>
</comment>
<keyword evidence="3" id="KW-0464">Manganese</keyword>
<evidence type="ECO:0000256" key="1">
    <source>
        <dbReference type="ARBA" id="ARBA00022723"/>
    </source>
</evidence>
<proteinExistence type="predicted"/>
<organism evidence="6 7">
    <name type="scientific">Brassica napus</name>
    <name type="common">Rape</name>
    <dbReference type="NCBI Taxonomy" id="3708"/>
    <lineage>
        <taxon>Eukaryota</taxon>
        <taxon>Viridiplantae</taxon>
        <taxon>Streptophyta</taxon>
        <taxon>Embryophyta</taxon>
        <taxon>Tracheophyta</taxon>
        <taxon>Spermatophyta</taxon>
        <taxon>Magnoliopsida</taxon>
        <taxon>eudicotyledons</taxon>
        <taxon>Gunneridae</taxon>
        <taxon>Pentapetalae</taxon>
        <taxon>rosids</taxon>
        <taxon>malvids</taxon>
        <taxon>Brassicales</taxon>
        <taxon>Brassicaceae</taxon>
        <taxon>Brassiceae</taxon>
        <taxon>Brassica</taxon>
    </lineage>
</organism>
<dbReference type="InterPro" id="IPR036965">
    <property type="entry name" value="Terpene_synth_N_sf"/>
</dbReference>
<gene>
    <name evidence="6" type="ORF">HID58_052663</name>
</gene>
<accession>A0ABQ8ACK5</accession>
<dbReference type="InterPro" id="IPR001906">
    <property type="entry name" value="Terpene_synth_N"/>
</dbReference>
<dbReference type="Proteomes" id="UP000824890">
    <property type="component" value="Unassembled WGS sequence"/>
</dbReference>
<dbReference type="Gene3D" id="1.10.600.10">
    <property type="entry name" value="Farnesyl Diphosphate Synthase"/>
    <property type="match status" value="1"/>
</dbReference>
<evidence type="ECO:0000256" key="2">
    <source>
        <dbReference type="ARBA" id="ARBA00022842"/>
    </source>
</evidence>
<feature type="domain" description="Terpene synthase N-terminal" evidence="4">
    <location>
        <begin position="84"/>
        <end position="259"/>
    </location>
</feature>
<dbReference type="InterPro" id="IPR008930">
    <property type="entry name" value="Terpenoid_cyclase/PrenylTrfase"/>
</dbReference>
<dbReference type="SUPFAM" id="SSF48576">
    <property type="entry name" value="Terpenoid synthases"/>
    <property type="match status" value="1"/>
</dbReference>
<dbReference type="InterPro" id="IPR005630">
    <property type="entry name" value="Terpene_synthase_metal-bd"/>
</dbReference>
<dbReference type="Pfam" id="PF03936">
    <property type="entry name" value="Terpene_synth_C"/>
    <property type="match status" value="1"/>
</dbReference>
<dbReference type="Pfam" id="PF01397">
    <property type="entry name" value="Terpene_synth"/>
    <property type="match status" value="1"/>
</dbReference>
<dbReference type="SUPFAM" id="SSF48239">
    <property type="entry name" value="Terpenoid cyclases/Protein prenyltransferases"/>
    <property type="match status" value="1"/>
</dbReference>
<dbReference type="InterPro" id="IPR008949">
    <property type="entry name" value="Isoprenoid_synthase_dom_sf"/>
</dbReference>
<evidence type="ECO:0000256" key="3">
    <source>
        <dbReference type="ARBA" id="ARBA00023211"/>
    </source>
</evidence>
<dbReference type="CDD" id="cd00684">
    <property type="entry name" value="Terpene_cyclase_plant_C1"/>
    <property type="match status" value="1"/>
</dbReference>
<dbReference type="InterPro" id="IPR050148">
    <property type="entry name" value="Terpene_synthase-like"/>
</dbReference>
<evidence type="ECO:0000313" key="7">
    <source>
        <dbReference type="Proteomes" id="UP000824890"/>
    </source>
</evidence>
<dbReference type="InterPro" id="IPR034741">
    <property type="entry name" value="Terpene_cyclase-like_1_C"/>
</dbReference>
<dbReference type="SFLD" id="SFLDS00005">
    <property type="entry name" value="Isoprenoid_Synthase_Type_I"/>
    <property type="match status" value="1"/>
</dbReference>
<keyword evidence="1" id="KW-0479">Metal-binding</keyword>
<name>A0ABQ8ACK5_BRANA</name>
<evidence type="ECO:0000259" key="5">
    <source>
        <dbReference type="Pfam" id="PF03936"/>
    </source>
</evidence>
<evidence type="ECO:0000259" key="4">
    <source>
        <dbReference type="Pfam" id="PF01397"/>
    </source>
</evidence>
<dbReference type="SFLD" id="SFLDG01019">
    <property type="entry name" value="Terpene_Cyclase_Like_1_C_Termi"/>
    <property type="match status" value="1"/>
</dbReference>
<evidence type="ECO:0000313" key="6">
    <source>
        <dbReference type="EMBL" id="KAH0890234.1"/>
    </source>
</evidence>
<protein>
    <submittedName>
        <fullName evidence="6">Uncharacterized protein</fullName>
    </submittedName>
</protein>
<feature type="domain" description="Terpene synthase metal-binding" evidence="5">
    <location>
        <begin position="306"/>
        <end position="538"/>
    </location>
</feature>